<gene>
    <name evidence="1" type="ORF">CBP51_12000</name>
</gene>
<evidence type="ECO:0000313" key="1">
    <source>
        <dbReference type="EMBL" id="OZY87654.1"/>
    </source>
</evidence>
<protein>
    <submittedName>
        <fullName evidence="1">Uncharacterized protein</fullName>
    </submittedName>
</protein>
<dbReference type="Proteomes" id="UP000216101">
    <property type="component" value="Unassembled WGS sequence"/>
</dbReference>
<keyword evidence="2" id="KW-1185">Reference proteome</keyword>
<proteinExistence type="predicted"/>
<reference evidence="2" key="1">
    <citation type="submission" date="2017-05" db="EMBL/GenBank/DDBJ databases">
        <authorList>
            <person name="Barney B.M."/>
        </authorList>
    </citation>
    <scope>NUCLEOTIDE SEQUENCE [LARGE SCALE GENOMIC DNA]</scope>
    <source>
        <strain evidence="2">PSBB022</strain>
    </source>
</reference>
<evidence type="ECO:0000313" key="2">
    <source>
        <dbReference type="Proteomes" id="UP000216101"/>
    </source>
</evidence>
<organism evidence="1 2">
    <name type="scientific">Cellvibrio mixtus</name>
    <dbReference type="NCBI Taxonomy" id="39650"/>
    <lineage>
        <taxon>Bacteria</taxon>
        <taxon>Pseudomonadati</taxon>
        <taxon>Pseudomonadota</taxon>
        <taxon>Gammaproteobacteria</taxon>
        <taxon>Cellvibrionales</taxon>
        <taxon>Cellvibrionaceae</taxon>
        <taxon>Cellvibrio</taxon>
    </lineage>
</organism>
<dbReference type="AlphaFoldDB" id="A0A266QCM2"/>
<accession>A0A266QCM2</accession>
<sequence length="104" mass="11718">MDSLIFSQTAIFRMQQLASCLYHKTGIRYRMATPEGMLDLLRAGSASRDAEVRQYYDSFVMELNKRQLDMLEARNVTLRKPFHGSVIAGNSTVSASVTPIRKAS</sequence>
<dbReference type="RefSeq" id="WP_094985013.1">
    <property type="nucleotide sequence ID" value="NZ_NHNI01000001.1"/>
</dbReference>
<comment type="caution">
    <text evidence="1">The sequence shown here is derived from an EMBL/GenBank/DDBJ whole genome shotgun (WGS) entry which is preliminary data.</text>
</comment>
<name>A0A266QCM2_9GAMM</name>
<dbReference type="EMBL" id="NHNI01000001">
    <property type="protein sequence ID" value="OZY87654.1"/>
    <property type="molecule type" value="Genomic_DNA"/>
</dbReference>